<feature type="region of interest" description="Disordered" evidence="1">
    <location>
        <begin position="1"/>
        <end position="22"/>
    </location>
</feature>
<accession>A0ABC9SQN7</accession>
<evidence type="ECO:0000313" key="4">
    <source>
        <dbReference type="Proteomes" id="UP000014060"/>
    </source>
</evidence>
<dbReference type="AlphaFoldDB" id="A0ABC9SQN7"/>
<evidence type="ECO:0000259" key="2">
    <source>
        <dbReference type="PROSITE" id="PS50943"/>
    </source>
</evidence>
<sequence>MKENAEKSTKKRVQKKPQVHPEFVDISQQLRRQREAKGLTLVEASEKVGIGFVFLSEIERALKAPSTAAISGIARVYEMDECDIAIAYRKIPNSVLETLTRRKDILRMIYDVTNCEVLNDQQRDELFNEVVSLYRRHSK</sequence>
<dbReference type="InterPro" id="IPR001387">
    <property type="entry name" value="Cro/C1-type_HTH"/>
</dbReference>
<dbReference type="SUPFAM" id="SSF47413">
    <property type="entry name" value="lambda repressor-like DNA-binding domains"/>
    <property type="match status" value="1"/>
</dbReference>
<dbReference type="EMBL" id="AHCJ01000083">
    <property type="protein sequence ID" value="EOQ57879.1"/>
    <property type="molecule type" value="Genomic_DNA"/>
</dbReference>
<dbReference type="Gene3D" id="1.10.260.40">
    <property type="entry name" value="lambda repressor-like DNA-binding domains"/>
    <property type="match status" value="1"/>
</dbReference>
<dbReference type="SMART" id="SM00530">
    <property type="entry name" value="HTH_XRE"/>
    <property type="match status" value="1"/>
</dbReference>
<evidence type="ECO:0000313" key="3">
    <source>
        <dbReference type="EMBL" id="EOQ57879.1"/>
    </source>
</evidence>
<reference evidence="3 4" key="1">
    <citation type="submission" date="2013-01" db="EMBL/GenBank/DDBJ databases">
        <title>The Genome Sequence of Bacillus cereus TIAC219.</title>
        <authorList>
            <consortium name="The Broad Institute Genome Sequencing Platform"/>
            <consortium name="The Broad Institute Genome Sequencing Center for Infectious Disease"/>
            <person name="Feldgarden M."/>
            <person name="Van der Auwera G.A."/>
            <person name="Mahillon J."/>
            <person name="Duprez V."/>
            <person name="Timmery S."/>
            <person name="Mattelet C."/>
            <person name="Dierick K."/>
            <person name="Sun M."/>
            <person name="Yu Z."/>
            <person name="Zhu L."/>
            <person name="Hu X."/>
            <person name="Shank E.B."/>
            <person name="Swiecicka I."/>
            <person name="Hansen B.M."/>
            <person name="Andrup L."/>
            <person name="Walker B."/>
            <person name="Young S.K."/>
            <person name="Zeng Q."/>
            <person name="Gargeya S."/>
            <person name="Fitzgerald M."/>
            <person name="Haas B."/>
            <person name="Abouelleil A."/>
            <person name="Alvarado L."/>
            <person name="Arachchi H.M."/>
            <person name="Berlin A.M."/>
            <person name="Chapman S.B."/>
            <person name="Dewar J."/>
            <person name="Goldberg J."/>
            <person name="Griggs A."/>
            <person name="Gujja S."/>
            <person name="Hansen M."/>
            <person name="Howarth C."/>
            <person name="Imamovic A."/>
            <person name="Larimer J."/>
            <person name="McCowan C."/>
            <person name="Murphy C."/>
            <person name="Neiman D."/>
            <person name="Pearson M."/>
            <person name="Priest M."/>
            <person name="Roberts A."/>
            <person name="Saif S."/>
            <person name="Shea T."/>
            <person name="Sisk P."/>
            <person name="Sykes S."/>
            <person name="Wortman J."/>
            <person name="Nusbaum C."/>
            <person name="Birren B."/>
        </authorList>
    </citation>
    <scope>NUCLEOTIDE SEQUENCE [LARGE SCALE GENOMIC DNA]</scope>
    <source>
        <strain evidence="3 4">TIAC219</strain>
    </source>
</reference>
<proteinExistence type="predicted"/>
<dbReference type="RefSeq" id="WP_000661865.1">
    <property type="nucleotide sequence ID" value="NZ_KB976014.1"/>
</dbReference>
<dbReference type="PROSITE" id="PS50943">
    <property type="entry name" value="HTH_CROC1"/>
    <property type="match status" value="1"/>
</dbReference>
<dbReference type="Proteomes" id="UP000014060">
    <property type="component" value="Unassembled WGS sequence"/>
</dbReference>
<gene>
    <name evidence="3" type="ORF">IAY_06207</name>
</gene>
<protein>
    <recommendedName>
        <fullName evidence="2">HTH cro/C1-type domain-containing protein</fullName>
    </recommendedName>
</protein>
<dbReference type="InterPro" id="IPR010982">
    <property type="entry name" value="Lambda_DNA-bd_dom_sf"/>
</dbReference>
<dbReference type="CDD" id="cd00093">
    <property type="entry name" value="HTH_XRE"/>
    <property type="match status" value="1"/>
</dbReference>
<evidence type="ECO:0000256" key="1">
    <source>
        <dbReference type="SAM" id="MobiDB-lite"/>
    </source>
</evidence>
<feature type="domain" description="HTH cro/C1-type" evidence="2">
    <location>
        <begin position="30"/>
        <end position="84"/>
    </location>
</feature>
<organism evidence="3 4">
    <name type="scientific">Bacillus cereus TIAC219</name>
    <dbReference type="NCBI Taxonomy" id="718222"/>
    <lineage>
        <taxon>Bacteria</taxon>
        <taxon>Bacillati</taxon>
        <taxon>Bacillota</taxon>
        <taxon>Bacilli</taxon>
        <taxon>Bacillales</taxon>
        <taxon>Bacillaceae</taxon>
        <taxon>Bacillus</taxon>
        <taxon>Bacillus cereus group</taxon>
    </lineage>
</organism>
<dbReference type="Pfam" id="PF13560">
    <property type="entry name" value="HTH_31"/>
    <property type="match status" value="1"/>
</dbReference>
<feature type="compositionally biased region" description="Basic residues" evidence="1">
    <location>
        <begin position="9"/>
        <end position="18"/>
    </location>
</feature>
<comment type="caution">
    <text evidence="3">The sequence shown here is derived from an EMBL/GenBank/DDBJ whole genome shotgun (WGS) entry which is preliminary data.</text>
</comment>
<name>A0ABC9SQN7_BACCE</name>